<comment type="caution">
    <text evidence="1">The sequence shown here is derived from an EMBL/GenBank/DDBJ whole genome shotgun (WGS) entry which is preliminary data.</text>
</comment>
<reference evidence="1 2" key="1">
    <citation type="journal article" date="2015" name="Nature">
        <title>rRNA introns, odd ribosomes, and small enigmatic genomes across a large radiation of phyla.</title>
        <authorList>
            <person name="Brown C.T."/>
            <person name="Hug L.A."/>
            <person name="Thomas B.C."/>
            <person name="Sharon I."/>
            <person name="Castelle C.J."/>
            <person name="Singh A."/>
            <person name="Wilkins M.J."/>
            <person name="Williams K.H."/>
            <person name="Banfield J.F."/>
        </authorList>
    </citation>
    <scope>NUCLEOTIDE SEQUENCE [LARGE SCALE GENOMIC DNA]</scope>
</reference>
<evidence type="ECO:0000313" key="1">
    <source>
        <dbReference type="EMBL" id="KKQ99024.1"/>
    </source>
</evidence>
<sequence>MSLILDRVVSVKRLLVDTDNTDKEQYQAFAPLANVAINIQPAGAEDSIIADGTFGQAYIAFTTVSGIRSGDKLTDQVTGETFIVKGLTNWMATSLIPHIELLLTEFETAE</sequence>
<evidence type="ECO:0000313" key="2">
    <source>
        <dbReference type="Proteomes" id="UP000033881"/>
    </source>
</evidence>
<dbReference type="Proteomes" id="UP000033881">
    <property type="component" value="Unassembled WGS sequence"/>
</dbReference>
<name>A0A0G0PLK8_9BACT</name>
<dbReference type="STRING" id="1618574.UT24_C0029G0036"/>
<dbReference type="EMBL" id="LBWB01000029">
    <property type="protein sequence ID" value="KKQ99024.1"/>
    <property type="molecule type" value="Genomic_DNA"/>
</dbReference>
<proteinExistence type="predicted"/>
<protein>
    <submittedName>
        <fullName evidence="1">Uncharacterized protein</fullName>
    </submittedName>
</protein>
<gene>
    <name evidence="1" type="ORF">UT24_C0029G0036</name>
</gene>
<organism evidence="1 2">
    <name type="scientific">Candidatus Woesebacteria bacterium GW2011_GWB1_39_12</name>
    <dbReference type="NCBI Taxonomy" id="1618574"/>
    <lineage>
        <taxon>Bacteria</taxon>
        <taxon>Candidatus Woeseibacteriota</taxon>
    </lineage>
</organism>
<dbReference type="AlphaFoldDB" id="A0A0G0PLK8"/>
<accession>A0A0G0PLK8</accession>